<evidence type="ECO:0000313" key="3">
    <source>
        <dbReference type="Proteomes" id="UP001283361"/>
    </source>
</evidence>
<dbReference type="EMBL" id="JAWDGP010000454">
    <property type="protein sequence ID" value="KAK3800471.1"/>
    <property type="molecule type" value="Genomic_DNA"/>
</dbReference>
<comment type="caution">
    <text evidence="2">The sequence shown here is derived from an EMBL/GenBank/DDBJ whole genome shotgun (WGS) entry which is preliminary data.</text>
</comment>
<evidence type="ECO:0000256" key="1">
    <source>
        <dbReference type="SAM" id="MobiDB-lite"/>
    </source>
</evidence>
<sequence>MSSSGKASLGNTREVDGGLLRRDISFQESQKIYNQWAKEGTYDKMLGGNPTEYNGLVMFTEGMKGLFSDVTKVKVLDVGAGTGLSGEKLRVIGYTWVDGLEPAASMAEILFLYIFASRVVNPCFTCKPASLLHIRDTYDAICTTGCFGPGHIPCSAVPEMIRIVRWLYLELHEGRVPPQRARVQEQAGAPLRCSGEAGPHPEGRMDQVPEPLRRGGWDQNDFQSVVNEEPHGRTRLV</sequence>
<dbReference type="Gene3D" id="3.40.50.150">
    <property type="entry name" value="Vaccinia Virus protein VP39"/>
    <property type="match status" value="1"/>
</dbReference>
<keyword evidence="3" id="KW-1185">Reference proteome</keyword>
<dbReference type="InterPro" id="IPR029063">
    <property type="entry name" value="SAM-dependent_MTases_sf"/>
</dbReference>
<protein>
    <submittedName>
        <fullName evidence="2">Uncharacterized protein</fullName>
    </submittedName>
</protein>
<name>A0AAE1B7V9_9GAST</name>
<dbReference type="SUPFAM" id="SSF53335">
    <property type="entry name" value="S-adenosyl-L-methionine-dependent methyltransferases"/>
    <property type="match status" value="1"/>
</dbReference>
<organism evidence="2 3">
    <name type="scientific">Elysia crispata</name>
    <name type="common">lettuce slug</name>
    <dbReference type="NCBI Taxonomy" id="231223"/>
    <lineage>
        <taxon>Eukaryota</taxon>
        <taxon>Metazoa</taxon>
        <taxon>Spiralia</taxon>
        <taxon>Lophotrochozoa</taxon>
        <taxon>Mollusca</taxon>
        <taxon>Gastropoda</taxon>
        <taxon>Heterobranchia</taxon>
        <taxon>Euthyneura</taxon>
        <taxon>Panpulmonata</taxon>
        <taxon>Sacoglossa</taxon>
        <taxon>Placobranchoidea</taxon>
        <taxon>Plakobranchidae</taxon>
        <taxon>Elysia</taxon>
    </lineage>
</organism>
<dbReference type="AlphaFoldDB" id="A0AAE1B7V9"/>
<accession>A0AAE1B7V9</accession>
<gene>
    <name evidence="2" type="ORF">RRG08_051753</name>
</gene>
<proteinExistence type="predicted"/>
<evidence type="ECO:0000313" key="2">
    <source>
        <dbReference type="EMBL" id="KAK3800471.1"/>
    </source>
</evidence>
<feature type="region of interest" description="Disordered" evidence="1">
    <location>
        <begin position="180"/>
        <end position="237"/>
    </location>
</feature>
<feature type="compositionally biased region" description="Basic and acidic residues" evidence="1">
    <location>
        <begin position="199"/>
        <end position="216"/>
    </location>
</feature>
<dbReference type="Proteomes" id="UP001283361">
    <property type="component" value="Unassembled WGS sequence"/>
</dbReference>
<reference evidence="2" key="1">
    <citation type="journal article" date="2023" name="G3 (Bethesda)">
        <title>A reference genome for the long-term kleptoplast-retaining sea slug Elysia crispata morphotype clarki.</title>
        <authorList>
            <person name="Eastman K.E."/>
            <person name="Pendleton A.L."/>
            <person name="Shaikh M.A."/>
            <person name="Suttiyut T."/>
            <person name="Ogas R."/>
            <person name="Tomko P."/>
            <person name="Gavelis G."/>
            <person name="Widhalm J.R."/>
            <person name="Wisecaver J.H."/>
        </authorList>
    </citation>
    <scope>NUCLEOTIDE SEQUENCE</scope>
    <source>
        <strain evidence="2">ECLA1</strain>
    </source>
</reference>
<feature type="compositionally biased region" description="Basic and acidic residues" evidence="1">
    <location>
        <begin position="228"/>
        <end position="237"/>
    </location>
</feature>